<sequence>MKALMLAGALLAAGSAQARDADPWYTQREFVPVERVEIRLHNPLNAPRLNSPVIIPRSAVPQLHHTHELWMTLVDPSKPGIGVPDAKTRAKEGPHGRLEETNGHAIDYQFDDLDQDGLWDELFLMTDFAPNETKVIYVYFGKQMRGWNPHRTHAATGSYMRHTVPFWESENIGWKLWFPDAADVYGKRKPQLMSNRLYGENLDGYAVSLIDPGLGSDIMSVDDSFGGGGIAVMDDPKDAKAVSRARFTPGANFDGRFNGDPTKDTRYAYTVLANGPLRSMVRVRILNWDSGHGRYAADQVYTAYAGEDYATATVQFTEFAPKASARFVAGIRKHGVQTFFRQSGGMVVTAGPEVIRNPDDVEALQPDMKVDFAGAALVVKDAYKPRYLFSEARQGNHLMVIEPTADRRFEYLIAAGWSEGAQRKTAEAFGDYVARVAKEYNAPIEVKGAVLEKKSLNP</sequence>
<keyword evidence="1" id="KW-0732">Signal</keyword>
<evidence type="ECO:0000256" key="1">
    <source>
        <dbReference type="SAM" id="SignalP"/>
    </source>
</evidence>
<evidence type="ECO:0000313" key="2">
    <source>
        <dbReference type="EMBL" id="MDC7683196.1"/>
    </source>
</evidence>
<dbReference type="Pfam" id="PF16153">
    <property type="entry name" value="DUF4861"/>
    <property type="match status" value="1"/>
</dbReference>
<organism evidence="2 3">
    <name type="scientific">Asticcacaulis aquaticus</name>
    <dbReference type="NCBI Taxonomy" id="2984212"/>
    <lineage>
        <taxon>Bacteria</taxon>
        <taxon>Pseudomonadati</taxon>
        <taxon>Pseudomonadota</taxon>
        <taxon>Alphaproteobacteria</taxon>
        <taxon>Caulobacterales</taxon>
        <taxon>Caulobacteraceae</taxon>
        <taxon>Asticcacaulis</taxon>
    </lineage>
</organism>
<feature type="chain" id="PRO_5046271790" evidence="1">
    <location>
        <begin position="19"/>
        <end position="458"/>
    </location>
</feature>
<gene>
    <name evidence="2" type="ORF">PQU92_07900</name>
</gene>
<feature type="signal peptide" evidence="1">
    <location>
        <begin position="1"/>
        <end position="18"/>
    </location>
</feature>
<dbReference type="Proteomes" id="UP001214854">
    <property type="component" value="Unassembled WGS sequence"/>
</dbReference>
<protein>
    <submittedName>
        <fullName evidence="2">DUF4861 family protein</fullName>
    </submittedName>
</protein>
<dbReference type="InterPro" id="IPR032342">
    <property type="entry name" value="DUF4861"/>
</dbReference>
<accession>A0ABT5HUR3</accession>
<keyword evidence="3" id="KW-1185">Reference proteome</keyword>
<dbReference type="RefSeq" id="WP_272747672.1">
    <property type="nucleotide sequence ID" value="NZ_JAQQKX010000005.1"/>
</dbReference>
<evidence type="ECO:0000313" key="3">
    <source>
        <dbReference type="Proteomes" id="UP001214854"/>
    </source>
</evidence>
<dbReference type="EMBL" id="JAQQKX010000005">
    <property type="protein sequence ID" value="MDC7683196.1"/>
    <property type="molecule type" value="Genomic_DNA"/>
</dbReference>
<reference evidence="2 3" key="1">
    <citation type="submission" date="2023-01" db="EMBL/GenBank/DDBJ databases">
        <title>Novel species of the genus Asticcacaulis isolated from rivers.</title>
        <authorList>
            <person name="Lu H."/>
        </authorList>
    </citation>
    <scope>NUCLEOTIDE SEQUENCE [LARGE SCALE GENOMIC DNA]</scope>
    <source>
        <strain evidence="2 3">BYS171W</strain>
    </source>
</reference>
<proteinExistence type="predicted"/>
<comment type="caution">
    <text evidence="2">The sequence shown here is derived from an EMBL/GenBank/DDBJ whole genome shotgun (WGS) entry which is preliminary data.</text>
</comment>
<name>A0ABT5HUR3_9CAUL</name>